<proteinExistence type="predicted"/>
<organism evidence="2 3">
    <name type="scientific">Sinocyclocheilus grahami</name>
    <name type="common">Dianchi golden-line fish</name>
    <name type="synonym">Barbus grahami</name>
    <dbReference type="NCBI Taxonomy" id="75366"/>
    <lineage>
        <taxon>Eukaryota</taxon>
        <taxon>Metazoa</taxon>
        <taxon>Chordata</taxon>
        <taxon>Craniata</taxon>
        <taxon>Vertebrata</taxon>
        <taxon>Euteleostomi</taxon>
        <taxon>Actinopterygii</taxon>
        <taxon>Neopterygii</taxon>
        <taxon>Teleostei</taxon>
        <taxon>Ostariophysi</taxon>
        <taxon>Cypriniformes</taxon>
        <taxon>Cyprinidae</taxon>
        <taxon>Cyprininae</taxon>
        <taxon>Sinocyclocheilus</taxon>
    </lineage>
</organism>
<dbReference type="InterPro" id="IPR036034">
    <property type="entry name" value="PDZ_sf"/>
</dbReference>
<keyword evidence="3" id="KW-1185">Reference proteome</keyword>
<name>A0A672MSB0_SINGR</name>
<reference evidence="2" key="1">
    <citation type="submission" date="2025-08" db="UniProtKB">
        <authorList>
            <consortium name="Ensembl"/>
        </authorList>
    </citation>
    <scope>IDENTIFICATION</scope>
</reference>
<dbReference type="PANTHER" id="PTHR19964">
    <property type="entry name" value="MULTIPLE PDZ DOMAIN PROTEIN"/>
    <property type="match status" value="1"/>
</dbReference>
<dbReference type="Gene3D" id="2.30.42.10">
    <property type="match status" value="1"/>
</dbReference>
<reference evidence="2" key="2">
    <citation type="submission" date="2025-09" db="UniProtKB">
        <authorList>
            <consortium name="Ensembl"/>
        </authorList>
    </citation>
    <scope>IDENTIFICATION</scope>
</reference>
<dbReference type="AlphaFoldDB" id="A0A672MSB0"/>
<dbReference type="Ensembl" id="ENSSGRT00000041336.1">
    <property type="protein sequence ID" value="ENSSGRP00000038545.1"/>
    <property type="gene ID" value="ENSSGRG00000021177.1"/>
</dbReference>
<evidence type="ECO:0000259" key="1">
    <source>
        <dbReference type="PROSITE" id="PS50106"/>
    </source>
</evidence>
<protein>
    <recommendedName>
        <fullName evidence="1">PDZ domain-containing protein</fullName>
    </recommendedName>
</protein>
<evidence type="ECO:0000313" key="3">
    <source>
        <dbReference type="Proteomes" id="UP000472262"/>
    </source>
</evidence>
<dbReference type="PROSITE" id="PS50106">
    <property type="entry name" value="PDZ"/>
    <property type="match status" value="1"/>
</dbReference>
<dbReference type="InterPro" id="IPR001478">
    <property type="entry name" value="PDZ"/>
</dbReference>
<dbReference type="SUPFAM" id="SSF50156">
    <property type="entry name" value="PDZ domain-like"/>
    <property type="match status" value="1"/>
</dbReference>
<dbReference type="SMART" id="SM00228">
    <property type="entry name" value="PDZ"/>
    <property type="match status" value="1"/>
</dbReference>
<evidence type="ECO:0000313" key="2">
    <source>
        <dbReference type="Ensembl" id="ENSSGRP00000038545.1"/>
    </source>
</evidence>
<accession>A0A672MSB0</accession>
<dbReference type="Proteomes" id="UP000472262">
    <property type="component" value="Unassembled WGS sequence"/>
</dbReference>
<dbReference type="PANTHER" id="PTHR19964:SF97">
    <property type="entry name" value="PDZ DOMAIN-CONTAINING PROTEIN"/>
    <property type="match status" value="1"/>
</dbReference>
<sequence>MKLPSRQVDTETDGVLPGELHMFDLDCGSHSSGLGLCLSGNRDGARGRMSVVCDSALFPQGAAVEDGRLRHGDQLLTVNGQSLKGVTHSEAVELLRQTSGASFLIAKISQTTCVTWEKPIETSAKPLVLNQGVCRMTFIKLFK</sequence>
<feature type="domain" description="PDZ" evidence="1">
    <location>
        <begin position="22"/>
        <end position="110"/>
    </location>
</feature>
<dbReference type="Pfam" id="PF00595">
    <property type="entry name" value="PDZ"/>
    <property type="match status" value="1"/>
</dbReference>
<dbReference type="InParanoid" id="A0A672MSB0"/>
<dbReference type="InterPro" id="IPR051342">
    <property type="entry name" value="PDZ_scaffold"/>
</dbReference>